<proteinExistence type="predicted"/>
<keyword evidence="1" id="KW-0472">Membrane</keyword>
<protein>
    <submittedName>
        <fullName evidence="3">DUF2157 domain-containing protein</fullName>
    </submittedName>
</protein>
<feature type="transmembrane region" description="Helical" evidence="1">
    <location>
        <begin position="265"/>
        <end position="281"/>
    </location>
</feature>
<feature type="transmembrane region" description="Helical" evidence="1">
    <location>
        <begin position="165"/>
        <end position="185"/>
    </location>
</feature>
<dbReference type="InterPro" id="IPR018677">
    <property type="entry name" value="DUF2157"/>
</dbReference>
<gene>
    <name evidence="3" type="ORF">L2740_00540</name>
</gene>
<evidence type="ECO:0000313" key="3">
    <source>
        <dbReference type="EMBL" id="MCL1137064.1"/>
    </source>
</evidence>
<feature type="domain" description="DUF2157" evidence="2">
    <location>
        <begin position="10"/>
        <end position="166"/>
    </location>
</feature>
<dbReference type="AlphaFoldDB" id="A0A9X1Z7T1"/>
<comment type="caution">
    <text evidence="3">The sequence shown here is derived from an EMBL/GenBank/DDBJ whole genome shotgun (WGS) entry which is preliminary data.</text>
</comment>
<feature type="transmembrane region" description="Helical" evidence="1">
    <location>
        <begin position="108"/>
        <end position="131"/>
    </location>
</feature>
<keyword evidence="4" id="KW-1185">Reference proteome</keyword>
<dbReference type="Pfam" id="PF09925">
    <property type="entry name" value="DUF2157"/>
    <property type="match status" value="1"/>
</dbReference>
<feature type="transmembrane region" description="Helical" evidence="1">
    <location>
        <begin position="241"/>
        <end position="259"/>
    </location>
</feature>
<feature type="transmembrane region" description="Helical" evidence="1">
    <location>
        <begin position="288"/>
        <end position="311"/>
    </location>
</feature>
<feature type="transmembrane region" description="Helical" evidence="1">
    <location>
        <begin position="76"/>
        <end position="96"/>
    </location>
</feature>
<keyword evidence="1" id="KW-0812">Transmembrane</keyword>
<keyword evidence="1" id="KW-1133">Transmembrane helix</keyword>
<feature type="transmembrane region" description="Helical" evidence="1">
    <location>
        <begin position="143"/>
        <end position="160"/>
    </location>
</feature>
<feature type="transmembrane region" description="Helical" evidence="1">
    <location>
        <begin position="45"/>
        <end position="70"/>
    </location>
</feature>
<name>A0A9X1Z7T1_9GAMM</name>
<reference evidence="3" key="1">
    <citation type="submission" date="2022-01" db="EMBL/GenBank/DDBJ databases">
        <title>Whole genome-based taxonomy of the Shewanellaceae.</title>
        <authorList>
            <person name="Martin-Rodriguez A.J."/>
        </authorList>
    </citation>
    <scope>NUCLEOTIDE SEQUENCE</scope>
    <source>
        <strain evidence="3">KCTC 23973</strain>
    </source>
</reference>
<evidence type="ECO:0000256" key="1">
    <source>
        <dbReference type="SAM" id="Phobius"/>
    </source>
</evidence>
<organism evidence="3 4">
    <name type="scientific">Shewanella pneumatophori</name>
    <dbReference type="NCBI Taxonomy" id="314092"/>
    <lineage>
        <taxon>Bacteria</taxon>
        <taxon>Pseudomonadati</taxon>
        <taxon>Pseudomonadota</taxon>
        <taxon>Gammaproteobacteria</taxon>
        <taxon>Alteromonadales</taxon>
        <taxon>Shewanellaceae</taxon>
        <taxon>Shewanella</taxon>
    </lineage>
</organism>
<feature type="transmembrane region" description="Helical" evidence="1">
    <location>
        <begin position="317"/>
        <end position="338"/>
    </location>
</feature>
<sequence length="351" mass="38236">MANLKPIVIRWFEQGFITKEALPAALHTAQDSAESHASTIQWHALITLLLTWGGALLVGAGVVFFVAANWQVMGQFSRFALVEMLLLTSLLGYILVRRRAVNAGDISGFGYTTANAILLLSAIIIGSLLALVGQTYQTGADPWQLFAIWALLMLPLALVAGNELLWLLLGLLLNLAVLLYFQAFPGALNWLFGPTALLAWLFFLNLSLHLACSLLSGRFVRLPRILKIQQQRFNAPLFQQITMLAAVGTITILAIESLFDEGPSIWGFVYTAVIAAGFFVYNHKVKDIFVLAIGGYSLVTVVNCLFIRVALEGSDVVAMFLLLGISIIGSTTGVTLWLKQRHKAFNTGASA</sequence>
<accession>A0A9X1Z7T1</accession>
<evidence type="ECO:0000313" key="4">
    <source>
        <dbReference type="Proteomes" id="UP001139293"/>
    </source>
</evidence>
<dbReference type="Proteomes" id="UP001139293">
    <property type="component" value="Unassembled WGS sequence"/>
</dbReference>
<feature type="transmembrane region" description="Helical" evidence="1">
    <location>
        <begin position="197"/>
        <end position="220"/>
    </location>
</feature>
<dbReference type="EMBL" id="JAKILB010000001">
    <property type="protein sequence ID" value="MCL1137064.1"/>
    <property type="molecule type" value="Genomic_DNA"/>
</dbReference>
<evidence type="ECO:0000259" key="2">
    <source>
        <dbReference type="Pfam" id="PF09925"/>
    </source>
</evidence>
<dbReference type="RefSeq" id="WP_248947996.1">
    <property type="nucleotide sequence ID" value="NZ_JAKILB010000001.1"/>
</dbReference>